<dbReference type="Proteomes" id="UP001153331">
    <property type="component" value="Unassembled WGS sequence"/>
</dbReference>
<organism evidence="1 2">
    <name type="scientific">Boeremia exigua</name>
    <dbReference type="NCBI Taxonomy" id="749465"/>
    <lineage>
        <taxon>Eukaryota</taxon>
        <taxon>Fungi</taxon>
        <taxon>Dikarya</taxon>
        <taxon>Ascomycota</taxon>
        <taxon>Pezizomycotina</taxon>
        <taxon>Dothideomycetes</taxon>
        <taxon>Pleosporomycetidae</taxon>
        <taxon>Pleosporales</taxon>
        <taxon>Pleosporineae</taxon>
        <taxon>Didymellaceae</taxon>
        <taxon>Boeremia</taxon>
    </lineage>
</organism>
<evidence type="ECO:0000313" key="2">
    <source>
        <dbReference type="Proteomes" id="UP001153331"/>
    </source>
</evidence>
<protein>
    <submittedName>
        <fullName evidence="1">Uncharacterized protein</fullName>
    </submittedName>
</protein>
<reference evidence="1" key="1">
    <citation type="submission" date="2022-11" db="EMBL/GenBank/DDBJ databases">
        <title>Genome Sequence of Boeremia exigua.</title>
        <authorList>
            <person name="Buettner E."/>
        </authorList>
    </citation>
    <scope>NUCLEOTIDE SEQUENCE</scope>
    <source>
        <strain evidence="1">CU02</strain>
    </source>
</reference>
<comment type="caution">
    <text evidence="1">The sequence shown here is derived from an EMBL/GenBank/DDBJ whole genome shotgun (WGS) entry which is preliminary data.</text>
</comment>
<name>A0ACC2HYB8_9PLEO</name>
<keyword evidence="2" id="KW-1185">Reference proteome</keyword>
<sequence length="427" mass="48426">MENDVPATLGTSDDDNSPVWSMYILNGGLDLDLSQVTKQGLCLHCRSLRLDFSPLESKEHRYYLHHGPGSSLRESARYGCPFCMFIWKQMDIEKRISATSRFRILISRSKPWESVTGTVSIDSPLGIQIEELRIELAHFHVDLHPFSARSVQDDSTDWAAEAALMSKIYRNARCTFSASLSCTSSTGLFRKYDTEYDSVEIELLDENEVPVPVHLLRGRERWYAAMDRSPLQRHLTRSLLWVPNSIANPGRHDDYIAPSWSWASISGEAFFHYPNLRVDLARPGLATITRYHIELSTPDPYGSVDSASLHLRTPIPVGYPHRLTIDPGLLKSLPPLKRGPFKIMTDEHSAESFGTIFFDIEAEAHQILTVKCIALGENYDMHKVNRGVGLAIVQEGDSGNMYRRVGYLEDFDMKFFEEAEVEDIIII</sequence>
<accession>A0ACC2HYB8</accession>
<dbReference type="EMBL" id="JAPHNI010000914">
    <property type="protein sequence ID" value="KAJ8107506.1"/>
    <property type="molecule type" value="Genomic_DNA"/>
</dbReference>
<gene>
    <name evidence="1" type="ORF">OPT61_g8817</name>
</gene>
<evidence type="ECO:0000313" key="1">
    <source>
        <dbReference type="EMBL" id="KAJ8107506.1"/>
    </source>
</evidence>
<proteinExistence type="predicted"/>